<name>R7G3X6_9FIRM</name>
<proteinExistence type="predicted"/>
<gene>
    <name evidence="1" type="ORF">BN631_00856</name>
</gene>
<evidence type="ECO:0000313" key="2">
    <source>
        <dbReference type="Proteomes" id="UP000018093"/>
    </source>
</evidence>
<organism evidence="1 2">
    <name type="scientific">Amedibacillus dolichus CAG:375</name>
    <dbReference type="NCBI Taxonomy" id="1263076"/>
    <lineage>
        <taxon>Bacteria</taxon>
        <taxon>Bacillati</taxon>
        <taxon>Bacillota</taxon>
        <taxon>Erysipelotrichia</taxon>
        <taxon>Erysipelotrichales</taxon>
        <taxon>Erysipelotrichaceae</taxon>
        <taxon>Amedibacillus</taxon>
    </lineage>
</organism>
<accession>R7G3X6</accession>
<dbReference type="AlphaFoldDB" id="R7G3X6"/>
<dbReference type="EMBL" id="CBIN010000052">
    <property type="protein sequence ID" value="CDE22134.1"/>
    <property type="molecule type" value="Genomic_DNA"/>
</dbReference>
<evidence type="ECO:0000313" key="1">
    <source>
        <dbReference type="EMBL" id="CDE22134.1"/>
    </source>
</evidence>
<dbReference type="Proteomes" id="UP000018093">
    <property type="component" value="Unassembled WGS sequence"/>
</dbReference>
<sequence length="99" mass="11044">MVLLYDENAQIIGGSDTEGNLNAEQIILAPNPGNGLLGETESGKWIYWIDRQYAAKLPNKVRAELYRVDNALTNEGQRLVSDTLFVEIPEKLPEISLTK</sequence>
<protein>
    <submittedName>
        <fullName evidence="1">Fibronectin type III domain protein</fullName>
    </submittedName>
</protein>
<comment type="caution">
    <text evidence="1">The sequence shown here is derived from an EMBL/GenBank/DDBJ whole genome shotgun (WGS) entry which is preliminary data.</text>
</comment>
<reference evidence="1" key="1">
    <citation type="submission" date="2012-11" db="EMBL/GenBank/DDBJ databases">
        <title>Dependencies among metagenomic species, viruses, plasmids and units of genetic variation.</title>
        <authorList>
            <person name="Nielsen H.B."/>
            <person name="Almeida M."/>
            <person name="Juncker A.S."/>
            <person name="Rasmussen S."/>
            <person name="Li J."/>
            <person name="Sunagawa S."/>
            <person name="Plichta D."/>
            <person name="Gautier L."/>
            <person name="Le Chatelier E."/>
            <person name="Peletier E."/>
            <person name="Bonde I."/>
            <person name="Nielsen T."/>
            <person name="Manichanh C."/>
            <person name="Arumugam M."/>
            <person name="Batto J."/>
            <person name="Santos M.B.Q.D."/>
            <person name="Blom N."/>
            <person name="Borruel N."/>
            <person name="Burgdorf K.S."/>
            <person name="Boumezbeur F."/>
            <person name="Casellas F."/>
            <person name="Dore J."/>
            <person name="Guarner F."/>
            <person name="Hansen T."/>
            <person name="Hildebrand F."/>
            <person name="Kaas R.S."/>
            <person name="Kennedy S."/>
            <person name="Kristiansen K."/>
            <person name="Kultima J.R."/>
            <person name="Leonard P."/>
            <person name="Levenez F."/>
            <person name="Lund O."/>
            <person name="Moumen B."/>
            <person name="Le Paslier D."/>
            <person name="Pons N."/>
            <person name="Pedersen O."/>
            <person name="Prifti E."/>
            <person name="Qin J."/>
            <person name="Raes J."/>
            <person name="Tap J."/>
            <person name="Tims S."/>
            <person name="Ussery D.W."/>
            <person name="Yamada T."/>
            <person name="MetaHit consortium"/>
            <person name="Renault P."/>
            <person name="Sicheritz-Ponten T."/>
            <person name="Bork P."/>
            <person name="Wang J."/>
            <person name="Brunak S."/>
            <person name="Ehrlich S.D."/>
        </authorList>
    </citation>
    <scope>NUCLEOTIDE SEQUENCE [LARGE SCALE GENOMIC DNA]</scope>
</reference>